<evidence type="ECO:0000313" key="17">
    <source>
        <dbReference type="EMBL" id="MDK2124231.1"/>
    </source>
</evidence>
<evidence type="ECO:0000256" key="15">
    <source>
        <dbReference type="SAM" id="SignalP"/>
    </source>
</evidence>
<gene>
    <name evidence="17" type="ORF">PZA18_09240</name>
</gene>
<keyword evidence="8" id="KW-0677">Repeat</keyword>
<evidence type="ECO:0000313" key="18">
    <source>
        <dbReference type="Proteomes" id="UP001172778"/>
    </source>
</evidence>
<evidence type="ECO:0000256" key="3">
    <source>
        <dbReference type="ARBA" id="ARBA00010541"/>
    </source>
</evidence>
<organism evidence="17 18">
    <name type="scientific">Parachitinimonas caeni</name>
    <dbReference type="NCBI Taxonomy" id="3031301"/>
    <lineage>
        <taxon>Bacteria</taxon>
        <taxon>Pseudomonadati</taxon>
        <taxon>Pseudomonadota</taxon>
        <taxon>Betaproteobacteria</taxon>
        <taxon>Neisseriales</taxon>
        <taxon>Chitinibacteraceae</taxon>
        <taxon>Parachitinimonas</taxon>
    </lineage>
</organism>
<comment type="caution">
    <text evidence="17">The sequence shown here is derived from an EMBL/GenBank/DDBJ whole genome shotgun (WGS) entry which is preliminary data.</text>
</comment>
<keyword evidence="12" id="KW-0346">Stress response</keyword>
<dbReference type="PRINTS" id="PR00834">
    <property type="entry name" value="PROTEASES2C"/>
</dbReference>
<comment type="subcellular location">
    <subcellularLocation>
        <location evidence="2">Periplasm</location>
    </subcellularLocation>
</comment>
<evidence type="ECO:0000256" key="5">
    <source>
        <dbReference type="ARBA" id="ARBA00013958"/>
    </source>
</evidence>
<dbReference type="InterPro" id="IPR001478">
    <property type="entry name" value="PDZ"/>
</dbReference>
<dbReference type="NCBIfam" id="TIGR02037">
    <property type="entry name" value="degP_htrA_DO"/>
    <property type="match status" value="1"/>
</dbReference>
<evidence type="ECO:0000256" key="10">
    <source>
        <dbReference type="ARBA" id="ARBA00022801"/>
    </source>
</evidence>
<evidence type="ECO:0000256" key="9">
    <source>
        <dbReference type="ARBA" id="ARBA00022764"/>
    </source>
</evidence>
<keyword evidence="11" id="KW-0720">Serine protease</keyword>
<dbReference type="EMBL" id="JARRAF010000008">
    <property type="protein sequence ID" value="MDK2124231.1"/>
    <property type="molecule type" value="Genomic_DNA"/>
</dbReference>
<keyword evidence="10" id="KW-0378">Hydrolase</keyword>
<dbReference type="PANTHER" id="PTHR22939:SF130">
    <property type="entry name" value="PERIPLASMIC SERINE ENDOPROTEASE DEGP-LIKE-RELATED"/>
    <property type="match status" value="1"/>
</dbReference>
<evidence type="ECO:0000259" key="16">
    <source>
        <dbReference type="PROSITE" id="PS50106"/>
    </source>
</evidence>
<protein>
    <recommendedName>
        <fullName evidence="5">Probable periplasmic serine endoprotease DegP-like</fullName>
        <ecNumber evidence="4">3.4.21.107</ecNumber>
    </recommendedName>
    <alternativeName>
        <fullName evidence="13">Protease Do</fullName>
    </alternativeName>
</protein>
<evidence type="ECO:0000256" key="13">
    <source>
        <dbReference type="ARBA" id="ARBA00032850"/>
    </source>
</evidence>
<feature type="region of interest" description="Disordered" evidence="14">
    <location>
        <begin position="385"/>
        <end position="412"/>
    </location>
</feature>
<dbReference type="Gene3D" id="2.40.10.120">
    <property type="match status" value="1"/>
</dbReference>
<proteinExistence type="inferred from homology"/>
<keyword evidence="18" id="KW-1185">Reference proteome</keyword>
<feature type="domain" description="PDZ" evidence="16">
    <location>
        <begin position="286"/>
        <end position="345"/>
    </location>
</feature>
<comment type="similarity">
    <text evidence="3">Belongs to the peptidase S1C family.</text>
</comment>
<evidence type="ECO:0000256" key="14">
    <source>
        <dbReference type="SAM" id="MobiDB-lite"/>
    </source>
</evidence>
<evidence type="ECO:0000256" key="1">
    <source>
        <dbReference type="ARBA" id="ARBA00001772"/>
    </source>
</evidence>
<dbReference type="CDD" id="cd10839">
    <property type="entry name" value="cpPDZ1_DegP-like"/>
    <property type="match status" value="1"/>
</dbReference>
<feature type="chain" id="PRO_5046076665" description="Probable periplasmic serine endoprotease DegP-like" evidence="15">
    <location>
        <begin position="22"/>
        <end position="507"/>
    </location>
</feature>
<dbReference type="Pfam" id="PF13180">
    <property type="entry name" value="PDZ_2"/>
    <property type="match status" value="2"/>
</dbReference>
<evidence type="ECO:0000256" key="7">
    <source>
        <dbReference type="ARBA" id="ARBA00022729"/>
    </source>
</evidence>
<keyword evidence="6" id="KW-0645">Protease</keyword>
<dbReference type="InterPro" id="IPR011782">
    <property type="entry name" value="Pept_S1C_Do"/>
</dbReference>
<dbReference type="SMART" id="SM00228">
    <property type="entry name" value="PDZ"/>
    <property type="match status" value="2"/>
</dbReference>
<comment type="catalytic activity">
    <reaction evidence="1">
        <text>Acts on substrates that are at least partially unfolded. The cleavage site P1 residue is normally between a pair of hydrophobic residues, such as Val-|-Val.</text>
        <dbReference type="EC" id="3.4.21.107"/>
    </reaction>
</comment>
<dbReference type="Pfam" id="PF13365">
    <property type="entry name" value="Trypsin_2"/>
    <property type="match status" value="1"/>
</dbReference>
<dbReference type="Gene3D" id="2.30.42.10">
    <property type="match status" value="2"/>
</dbReference>
<accession>A0ABT7DVZ4</accession>
<evidence type="ECO:0000256" key="6">
    <source>
        <dbReference type="ARBA" id="ARBA00022670"/>
    </source>
</evidence>
<dbReference type="SUPFAM" id="SSF50494">
    <property type="entry name" value="Trypsin-like serine proteases"/>
    <property type="match status" value="1"/>
</dbReference>
<sequence>MMKTVLTAALFAIGLSSCSEAASPSKVQNVPTPAPAAALPAAASATPLVTGLPDFTALVEKEGKAVVNISTTQVIRRNQRLQRFEDDDDGFDIFRRFGFPAPPRSQPQPRTERAQSLGSGFIIESDGYILTNAHVIADADEIKVKLADKREFKAKVIGSDARTDVAVLKIDAKNLPTVDLGSSQKLKVGEWVVAIGSPYGLENTVTAGIVSATKRDLPDESYVQMIQTDAAVNPGNSGGPLFNMYGEVIGINAQIYSRSGGYMGLSFAIPIDDAKLVVEQLRDKGKVTRGRIGVGIQEVSQDMATALGRDNTNGALISNIEADGPAAKAGLQNGDIIVKFNGQGIGKSSDLPRIVGSAKPGSSVPVEVWRDKASKTFTIKVGEMEQASEGRSAEREYRGKQQENAFSKPGLTVEPADPRLLKQLNQRQFDIKFALQVRNVDGPAARAGIQPGDLIVGVGSDELKSLKQLEDAFSKAKPGSAVALRLIRGGQLSLYVAVTLPKKGDEE</sequence>
<reference evidence="17" key="1">
    <citation type="submission" date="2023-03" db="EMBL/GenBank/DDBJ databases">
        <title>Chitinimonas shenzhenensis gen. nov., sp. nov., a novel member of family Burkholderiaceae isolated from activated sludge collected in Shen Zhen, China.</title>
        <authorList>
            <person name="Wang X."/>
        </authorList>
    </citation>
    <scope>NUCLEOTIDE SEQUENCE</scope>
    <source>
        <strain evidence="17">DQS-5</strain>
    </source>
</reference>
<dbReference type="PROSITE" id="PS50106">
    <property type="entry name" value="PDZ"/>
    <property type="match status" value="1"/>
</dbReference>
<evidence type="ECO:0000256" key="12">
    <source>
        <dbReference type="ARBA" id="ARBA00023016"/>
    </source>
</evidence>
<dbReference type="SUPFAM" id="SSF50156">
    <property type="entry name" value="PDZ domain-like"/>
    <property type="match status" value="2"/>
</dbReference>
<feature type="signal peptide" evidence="15">
    <location>
        <begin position="1"/>
        <end position="21"/>
    </location>
</feature>
<dbReference type="EC" id="3.4.21.107" evidence="4"/>
<dbReference type="Proteomes" id="UP001172778">
    <property type="component" value="Unassembled WGS sequence"/>
</dbReference>
<keyword evidence="7 15" id="KW-0732">Signal</keyword>
<dbReference type="PROSITE" id="PS51257">
    <property type="entry name" value="PROKAR_LIPOPROTEIN"/>
    <property type="match status" value="1"/>
</dbReference>
<keyword evidence="9" id="KW-0574">Periplasm</keyword>
<feature type="compositionally biased region" description="Basic and acidic residues" evidence="14">
    <location>
        <begin position="391"/>
        <end position="401"/>
    </location>
</feature>
<name>A0ABT7DVZ4_9NEIS</name>
<evidence type="ECO:0000256" key="11">
    <source>
        <dbReference type="ARBA" id="ARBA00022825"/>
    </source>
</evidence>
<dbReference type="PANTHER" id="PTHR22939">
    <property type="entry name" value="SERINE PROTEASE FAMILY S1C HTRA-RELATED"/>
    <property type="match status" value="1"/>
</dbReference>
<evidence type="ECO:0000256" key="8">
    <source>
        <dbReference type="ARBA" id="ARBA00022737"/>
    </source>
</evidence>
<dbReference type="InterPro" id="IPR001940">
    <property type="entry name" value="Peptidase_S1C"/>
</dbReference>
<dbReference type="InterPro" id="IPR036034">
    <property type="entry name" value="PDZ_sf"/>
</dbReference>
<evidence type="ECO:0000256" key="4">
    <source>
        <dbReference type="ARBA" id="ARBA00013035"/>
    </source>
</evidence>
<evidence type="ECO:0000256" key="2">
    <source>
        <dbReference type="ARBA" id="ARBA00004418"/>
    </source>
</evidence>
<dbReference type="RefSeq" id="WP_284100540.1">
    <property type="nucleotide sequence ID" value="NZ_JARRAF010000008.1"/>
</dbReference>
<dbReference type="InterPro" id="IPR009003">
    <property type="entry name" value="Peptidase_S1_PA"/>
</dbReference>